<sequence length="129" mass="14489">MMLTRFVSRLATASTPRLVCGHWAAQGQRAYSTGDVGLLEYLLRAEKDCEDYYRGLANKATNSGSQRIFTMLADDKASLHQGAVASARRCQRPLRHPRWVLQVRNSITSKGPELEWVEGDIDTEHNLSL</sequence>
<dbReference type="AlphaFoldDB" id="A0A7S4FP19"/>
<protein>
    <submittedName>
        <fullName evidence="1">Uncharacterized protein</fullName>
    </submittedName>
</protein>
<accession>A0A7S4FP19</accession>
<gene>
    <name evidence="1" type="ORF">EGYM00163_LOCUS17751</name>
</gene>
<dbReference type="SUPFAM" id="SSF47240">
    <property type="entry name" value="Ferritin-like"/>
    <property type="match status" value="1"/>
</dbReference>
<name>A0A7S4FP19_9EUGL</name>
<proteinExistence type="predicted"/>
<evidence type="ECO:0000313" key="1">
    <source>
        <dbReference type="EMBL" id="CAE0806623.1"/>
    </source>
</evidence>
<reference evidence="1" key="1">
    <citation type="submission" date="2021-01" db="EMBL/GenBank/DDBJ databases">
        <authorList>
            <person name="Corre E."/>
            <person name="Pelletier E."/>
            <person name="Niang G."/>
            <person name="Scheremetjew M."/>
            <person name="Finn R."/>
            <person name="Kale V."/>
            <person name="Holt S."/>
            <person name="Cochrane G."/>
            <person name="Meng A."/>
            <person name="Brown T."/>
            <person name="Cohen L."/>
        </authorList>
    </citation>
    <scope>NUCLEOTIDE SEQUENCE</scope>
    <source>
        <strain evidence="1">CCMP1594</strain>
    </source>
</reference>
<dbReference type="EMBL" id="HBJA01050075">
    <property type="protein sequence ID" value="CAE0806623.1"/>
    <property type="molecule type" value="Transcribed_RNA"/>
</dbReference>
<dbReference type="InterPro" id="IPR009078">
    <property type="entry name" value="Ferritin-like_SF"/>
</dbReference>
<organism evidence="1">
    <name type="scientific">Eutreptiella gymnastica</name>
    <dbReference type="NCBI Taxonomy" id="73025"/>
    <lineage>
        <taxon>Eukaryota</taxon>
        <taxon>Discoba</taxon>
        <taxon>Euglenozoa</taxon>
        <taxon>Euglenida</taxon>
        <taxon>Spirocuta</taxon>
        <taxon>Euglenophyceae</taxon>
        <taxon>Eutreptiales</taxon>
        <taxon>Eutreptiaceae</taxon>
        <taxon>Eutreptiella</taxon>
    </lineage>
</organism>